<feature type="region of interest" description="Disordered" evidence="1">
    <location>
        <begin position="1"/>
        <end position="22"/>
    </location>
</feature>
<dbReference type="AlphaFoldDB" id="A0AAW1YD94"/>
<sequence length="74" mass="8552">MQSMARPINSHRHARSPSSPWCPLTADVFRWLARNSSERLDIIAQYWQFVANPEDPQSGDFGYSKQDMKKFGAH</sequence>
<organism evidence="2 3">
    <name type="scientific">Rubus argutus</name>
    <name type="common">Southern blackberry</name>
    <dbReference type="NCBI Taxonomy" id="59490"/>
    <lineage>
        <taxon>Eukaryota</taxon>
        <taxon>Viridiplantae</taxon>
        <taxon>Streptophyta</taxon>
        <taxon>Embryophyta</taxon>
        <taxon>Tracheophyta</taxon>
        <taxon>Spermatophyta</taxon>
        <taxon>Magnoliopsida</taxon>
        <taxon>eudicotyledons</taxon>
        <taxon>Gunneridae</taxon>
        <taxon>Pentapetalae</taxon>
        <taxon>rosids</taxon>
        <taxon>fabids</taxon>
        <taxon>Rosales</taxon>
        <taxon>Rosaceae</taxon>
        <taxon>Rosoideae</taxon>
        <taxon>Rosoideae incertae sedis</taxon>
        <taxon>Rubus</taxon>
    </lineage>
</organism>
<accession>A0AAW1YD94</accession>
<feature type="region of interest" description="Disordered" evidence="1">
    <location>
        <begin position="54"/>
        <end position="74"/>
    </location>
</feature>
<proteinExistence type="predicted"/>
<reference evidence="2 3" key="1">
    <citation type="journal article" date="2023" name="G3 (Bethesda)">
        <title>A chromosome-length genome assembly and annotation of blackberry (Rubus argutus, cv. 'Hillquist').</title>
        <authorList>
            <person name="Bruna T."/>
            <person name="Aryal R."/>
            <person name="Dudchenko O."/>
            <person name="Sargent D.J."/>
            <person name="Mead D."/>
            <person name="Buti M."/>
            <person name="Cavallini A."/>
            <person name="Hytonen T."/>
            <person name="Andres J."/>
            <person name="Pham M."/>
            <person name="Weisz D."/>
            <person name="Mascagni F."/>
            <person name="Usai G."/>
            <person name="Natali L."/>
            <person name="Bassil N."/>
            <person name="Fernandez G.E."/>
            <person name="Lomsadze A."/>
            <person name="Armour M."/>
            <person name="Olukolu B."/>
            <person name="Poorten T."/>
            <person name="Britton C."/>
            <person name="Davik J."/>
            <person name="Ashrafi H."/>
            <person name="Aiden E.L."/>
            <person name="Borodovsky M."/>
            <person name="Worthington M."/>
        </authorList>
    </citation>
    <scope>NUCLEOTIDE SEQUENCE [LARGE SCALE GENOMIC DNA]</scope>
    <source>
        <strain evidence="2">PI 553951</strain>
    </source>
</reference>
<protein>
    <submittedName>
        <fullName evidence="2">Uncharacterized protein</fullName>
    </submittedName>
</protein>
<dbReference type="EMBL" id="JBEDUW010000002">
    <property type="protein sequence ID" value="KAK9947210.1"/>
    <property type="molecule type" value="Genomic_DNA"/>
</dbReference>
<dbReference type="Proteomes" id="UP001457282">
    <property type="component" value="Unassembled WGS sequence"/>
</dbReference>
<evidence type="ECO:0000256" key="1">
    <source>
        <dbReference type="SAM" id="MobiDB-lite"/>
    </source>
</evidence>
<gene>
    <name evidence="2" type="ORF">M0R45_012642</name>
</gene>
<evidence type="ECO:0000313" key="3">
    <source>
        <dbReference type="Proteomes" id="UP001457282"/>
    </source>
</evidence>
<comment type="caution">
    <text evidence="2">The sequence shown here is derived from an EMBL/GenBank/DDBJ whole genome shotgun (WGS) entry which is preliminary data.</text>
</comment>
<evidence type="ECO:0000313" key="2">
    <source>
        <dbReference type="EMBL" id="KAK9947210.1"/>
    </source>
</evidence>
<name>A0AAW1YD94_RUBAR</name>
<keyword evidence="3" id="KW-1185">Reference proteome</keyword>